<evidence type="ECO:0000256" key="3">
    <source>
        <dbReference type="ARBA" id="ARBA00022690"/>
    </source>
</evidence>
<dbReference type="SUPFAM" id="SSF57362">
    <property type="entry name" value="BPTI-like"/>
    <property type="match status" value="1"/>
</dbReference>
<evidence type="ECO:0000259" key="6">
    <source>
        <dbReference type="PROSITE" id="PS50279"/>
    </source>
</evidence>
<dbReference type="AlphaFoldDB" id="A0A8C6TER3"/>
<dbReference type="Proteomes" id="UP000694523">
    <property type="component" value="Unplaced"/>
</dbReference>
<sequence>MCFLSTTKPLCSSVYPLLFPSFLVARSICSLPRAAGSCSSWTPRYHFDVLSNKCVHFWFGSCHGNSNNFMTRDECQRACPTPAPSQQDPKCLRSTGLNQKDKGHFPCCAALLPL</sequence>
<reference evidence="7" key="2">
    <citation type="submission" date="2025-09" db="UniProtKB">
        <authorList>
            <consortium name="Ensembl"/>
        </authorList>
    </citation>
    <scope>IDENTIFICATION</scope>
</reference>
<organism evidence="7 8">
    <name type="scientific">Neogobius melanostomus</name>
    <name type="common">round goby</name>
    <dbReference type="NCBI Taxonomy" id="47308"/>
    <lineage>
        <taxon>Eukaryota</taxon>
        <taxon>Metazoa</taxon>
        <taxon>Chordata</taxon>
        <taxon>Craniata</taxon>
        <taxon>Vertebrata</taxon>
        <taxon>Euteleostomi</taxon>
        <taxon>Actinopterygii</taxon>
        <taxon>Neopterygii</taxon>
        <taxon>Teleostei</taxon>
        <taxon>Neoteleostei</taxon>
        <taxon>Acanthomorphata</taxon>
        <taxon>Gobiaria</taxon>
        <taxon>Gobiiformes</taxon>
        <taxon>Gobioidei</taxon>
        <taxon>Gobiidae</taxon>
        <taxon>Benthophilinae</taxon>
        <taxon>Neogobiini</taxon>
        <taxon>Neogobius</taxon>
    </lineage>
</organism>
<evidence type="ECO:0000256" key="2">
    <source>
        <dbReference type="ARBA" id="ARBA00022525"/>
    </source>
</evidence>
<dbReference type="GO" id="GO:0004867">
    <property type="term" value="F:serine-type endopeptidase inhibitor activity"/>
    <property type="evidence" value="ECO:0007669"/>
    <property type="project" value="UniProtKB-KW"/>
</dbReference>
<dbReference type="PANTHER" id="PTHR10083">
    <property type="entry name" value="KUNITZ-TYPE PROTEASE INHIBITOR-RELATED"/>
    <property type="match status" value="1"/>
</dbReference>
<evidence type="ECO:0000313" key="8">
    <source>
        <dbReference type="Proteomes" id="UP000694523"/>
    </source>
</evidence>
<feature type="domain" description="BPTI/Kunitz inhibitor" evidence="6">
    <location>
        <begin position="29"/>
        <end position="79"/>
    </location>
</feature>
<dbReference type="PANTHER" id="PTHR10083:SF381">
    <property type="entry name" value="BPTI_KUNITZ INHIBITOR DOMAIN-CONTAINING PROTEIN"/>
    <property type="match status" value="1"/>
</dbReference>
<keyword evidence="5" id="KW-1015">Disulfide bond</keyword>
<dbReference type="InterPro" id="IPR036880">
    <property type="entry name" value="Kunitz_BPTI_sf"/>
</dbReference>
<comment type="subcellular location">
    <subcellularLocation>
        <location evidence="1">Secreted</location>
    </subcellularLocation>
</comment>
<dbReference type="Gene3D" id="4.10.410.10">
    <property type="entry name" value="Pancreatic trypsin inhibitor Kunitz domain"/>
    <property type="match status" value="1"/>
</dbReference>
<evidence type="ECO:0000256" key="5">
    <source>
        <dbReference type="ARBA" id="ARBA00023157"/>
    </source>
</evidence>
<protein>
    <recommendedName>
        <fullName evidence="6">BPTI/Kunitz inhibitor domain-containing protein</fullName>
    </recommendedName>
</protein>
<keyword evidence="4" id="KW-0722">Serine protease inhibitor</keyword>
<dbReference type="GO" id="GO:0005615">
    <property type="term" value="C:extracellular space"/>
    <property type="evidence" value="ECO:0007669"/>
    <property type="project" value="TreeGrafter"/>
</dbReference>
<reference evidence="7" key="1">
    <citation type="submission" date="2025-08" db="UniProtKB">
        <authorList>
            <consortium name="Ensembl"/>
        </authorList>
    </citation>
    <scope>IDENTIFICATION</scope>
</reference>
<name>A0A8C6TER3_9GOBI</name>
<keyword evidence="3" id="KW-0646">Protease inhibitor</keyword>
<dbReference type="Pfam" id="PF00014">
    <property type="entry name" value="Kunitz_BPTI"/>
    <property type="match status" value="1"/>
</dbReference>
<accession>A0A8C6TER3</accession>
<dbReference type="PRINTS" id="PR00759">
    <property type="entry name" value="BASICPTASE"/>
</dbReference>
<evidence type="ECO:0000313" key="7">
    <source>
        <dbReference type="Ensembl" id="ENSNMLP00000019393.1"/>
    </source>
</evidence>
<dbReference type="Ensembl" id="ENSNMLT00000021793.1">
    <property type="protein sequence ID" value="ENSNMLP00000019393.1"/>
    <property type="gene ID" value="ENSNMLG00000012737.1"/>
</dbReference>
<evidence type="ECO:0000256" key="4">
    <source>
        <dbReference type="ARBA" id="ARBA00022900"/>
    </source>
</evidence>
<proteinExistence type="predicted"/>
<keyword evidence="8" id="KW-1185">Reference proteome</keyword>
<keyword evidence="2" id="KW-0964">Secreted</keyword>
<dbReference type="SMART" id="SM00131">
    <property type="entry name" value="KU"/>
    <property type="match status" value="1"/>
</dbReference>
<dbReference type="InterPro" id="IPR002223">
    <property type="entry name" value="Kunitz_BPTI"/>
</dbReference>
<dbReference type="InterPro" id="IPR050098">
    <property type="entry name" value="TFPI/VKTCI-like"/>
</dbReference>
<dbReference type="PROSITE" id="PS50279">
    <property type="entry name" value="BPTI_KUNITZ_2"/>
    <property type="match status" value="1"/>
</dbReference>
<evidence type="ECO:0000256" key="1">
    <source>
        <dbReference type="ARBA" id="ARBA00004613"/>
    </source>
</evidence>
<dbReference type="CDD" id="cd00109">
    <property type="entry name" value="Kunitz-type"/>
    <property type="match status" value="1"/>
</dbReference>
<dbReference type="FunFam" id="4.10.410.10:FF:000020">
    <property type="entry name" value="Collagen, type VI, alpha 3"/>
    <property type="match status" value="1"/>
</dbReference>